<dbReference type="PROSITE" id="PS00430">
    <property type="entry name" value="TONB_DEPENDENT_REC_1"/>
    <property type="match status" value="1"/>
</dbReference>
<sequence length="194" mass="20943">MACRQSTDIDYYCDMCDPVKRGNVQLLANAQSSICDAKGGDTVVVSATICPPPQASMTNYCDHFSKGLGDPYWQKKGNLDVTFEVFNRKTDADYAAAKADRAKYSSLVSQFKKDAVLLFLAALVNPKYLLSFSPPDSEVSNWYKYSQSEKVGCRQSLVNYNLGGSKANTGLLFEAATASGALSKNPCPAPTSSG</sequence>
<accession>A0A915J7U4</accession>
<organism evidence="1 2">
    <name type="scientific">Romanomermis culicivorax</name>
    <name type="common">Nematode worm</name>
    <dbReference type="NCBI Taxonomy" id="13658"/>
    <lineage>
        <taxon>Eukaryota</taxon>
        <taxon>Metazoa</taxon>
        <taxon>Ecdysozoa</taxon>
        <taxon>Nematoda</taxon>
        <taxon>Enoplea</taxon>
        <taxon>Dorylaimia</taxon>
        <taxon>Mermithida</taxon>
        <taxon>Mermithoidea</taxon>
        <taxon>Mermithidae</taxon>
        <taxon>Romanomermis</taxon>
    </lineage>
</organism>
<evidence type="ECO:0000313" key="2">
    <source>
        <dbReference type="WBParaSite" id="nRc.2.0.1.t21818-RA"/>
    </source>
</evidence>
<keyword evidence="1" id="KW-1185">Reference proteome</keyword>
<dbReference type="AlphaFoldDB" id="A0A915J7U4"/>
<proteinExistence type="predicted"/>
<dbReference type="Proteomes" id="UP000887565">
    <property type="component" value="Unplaced"/>
</dbReference>
<protein>
    <submittedName>
        <fullName evidence="2">Uncharacterized protein</fullName>
    </submittedName>
</protein>
<reference evidence="2" key="1">
    <citation type="submission" date="2022-11" db="UniProtKB">
        <authorList>
            <consortium name="WormBaseParasite"/>
        </authorList>
    </citation>
    <scope>IDENTIFICATION</scope>
</reference>
<dbReference type="WBParaSite" id="nRc.2.0.1.t21818-RA">
    <property type="protein sequence ID" value="nRc.2.0.1.t21818-RA"/>
    <property type="gene ID" value="nRc.2.0.1.g21818"/>
</dbReference>
<dbReference type="InterPro" id="IPR010916">
    <property type="entry name" value="TonB_box_CS"/>
</dbReference>
<evidence type="ECO:0000313" key="1">
    <source>
        <dbReference type="Proteomes" id="UP000887565"/>
    </source>
</evidence>
<name>A0A915J7U4_ROMCU</name>